<feature type="region of interest" description="Disordered" evidence="3">
    <location>
        <begin position="1488"/>
        <end position="1509"/>
    </location>
</feature>
<dbReference type="InterPro" id="IPR039226">
    <property type="entry name" value="Ski3/TTC37"/>
</dbReference>
<dbReference type="Pfam" id="PF13432">
    <property type="entry name" value="TPR_16"/>
    <property type="match status" value="2"/>
</dbReference>
<keyword evidence="5" id="KW-1185">Reference proteome</keyword>
<keyword evidence="2" id="KW-0802">TPR repeat</keyword>
<gene>
    <name evidence="4" type="primary">TTC37</name>
    <name evidence="4" type="ORF">PHYBOEH_009488</name>
</gene>
<evidence type="ECO:0000313" key="4">
    <source>
        <dbReference type="EMBL" id="KAG7401908.1"/>
    </source>
</evidence>
<dbReference type="PANTHER" id="PTHR15704">
    <property type="entry name" value="SUPERKILLER 3 PROTEIN-RELATED"/>
    <property type="match status" value="1"/>
</dbReference>
<reference evidence="4" key="1">
    <citation type="submission" date="2021-02" db="EMBL/GenBank/DDBJ databases">
        <authorList>
            <person name="Palmer J.M."/>
        </authorList>
    </citation>
    <scope>NUCLEOTIDE SEQUENCE</scope>
    <source>
        <strain evidence="4">SCRP23</strain>
    </source>
</reference>
<proteinExistence type="predicted"/>
<dbReference type="PANTHER" id="PTHR15704:SF7">
    <property type="entry name" value="SUPERKILLER COMPLEX PROTEIN 3"/>
    <property type="match status" value="1"/>
</dbReference>
<dbReference type="OrthoDB" id="421075at2759"/>
<organism evidence="4 5">
    <name type="scientific">Phytophthora boehmeriae</name>
    <dbReference type="NCBI Taxonomy" id="109152"/>
    <lineage>
        <taxon>Eukaryota</taxon>
        <taxon>Sar</taxon>
        <taxon>Stramenopiles</taxon>
        <taxon>Oomycota</taxon>
        <taxon>Peronosporomycetes</taxon>
        <taxon>Peronosporales</taxon>
        <taxon>Peronosporaceae</taxon>
        <taxon>Phytophthora</taxon>
    </lineage>
</organism>
<evidence type="ECO:0000313" key="5">
    <source>
        <dbReference type="Proteomes" id="UP000693981"/>
    </source>
</evidence>
<accession>A0A8T1XC91</accession>
<dbReference type="Proteomes" id="UP000693981">
    <property type="component" value="Unassembled WGS sequence"/>
</dbReference>
<dbReference type="GO" id="GO:0006401">
    <property type="term" value="P:RNA catabolic process"/>
    <property type="evidence" value="ECO:0007669"/>
    <property type="project" value="InterPro"/>
</dbReference>
<evidence type="ECO:0000256" key="1">
    <source>
        <dbReference type="ARBA" id="ARBA00022737"/>
    </source>
</evidence>
<dbReference type="GO" id="GO:0055087">
    <property type="term" value="C:Ski complex"/>
    <property type="evidence" value="ECO:0007669"/>
    <property type="project" value="InterPro"/>
</dbReference>
<dbReference type="EMBL" id="JAGDFL010000006">
    <property type="protein sequence ID" value="KAG7401908.1"/>
    <property type="molecule type" value="Genomic_DNA"/>
</dbReference>
<name>A0A8T1XC91_9STRA</name>
<evidence type="ECO:0000256" key="2">
    <source>
        <dbReference type="ARBA" id="ARBA00022803"/>
    </source>
</evidence>
<keyword evidence="1" id="KW-0677">Repeat</keyword>
<evidence type="ECO:0000256" key="3">
    <source>
        <dbReference type="SAM" id="MobiDB-lite"/>
    </source>
</evidence>
<feature type="compositionally biased region" description="Low complexity" evidence="3">
    <location>
        <begin position="1500"/>
        <end position="1509"/>
    </location>
</feature>
<sequence length="1567" mass="172123">MSATMLRQMLVDAAAALKAERYQEAQDAARRVTQFDPNNFQAFMCVGLSSFHLKEWEDCEEAYRRAVDIKPELPVPWKHLVDLFEERKDAKSKLKPLEKLVEINLKGKKLKRCQKWVAEVAVTALELKMFTKAFDSWYTLVGEQEGEVGQLSLGVTPNDELPVPLSIWLDLVDLLQRPGFSLSDCSGTYSKTDISRQFFAATFRTDWTSGDARVETLRLRMDAAIAYFIRFQLDELKATSSKQKAKMLKTLDTLTISINEKFPAAKIPAEFLLLRCEDQDSHKAIEVADGLRATHSKSPMVLVFQALKCLNEQNNHQAREHFVEALAGYSSSSFHESSLCIRSQVELASLALAERDVEGCLQRLALAKKVVADKAQALGYSEAKVIFMMATAHEYSGDMSKALEAYCDVMAKNDVVLKVKAAIAAAELLVAKAEAEKALETIDTVPLSEVKNESSRATMLCTRGWLLFQQGNLHGAQELLETNVQKLSSADVFAKGRSLKRLAIVYWHLGGSHQTAKTGCFGHLLQAAKLTPSDAQIFSWLGKWYQEVAKDILRAEKCFLKALSLSPTDELAGTTLSGLYDQQGKYEANVALWERVTQDQETAPTWALLRLAQHLVDNNDEAAVGKLHLVLRNDPMNARYWVILAHVYHNFDKQISAQRSYLKAIELGEKNWCVRCELARIEGSLGLFDDALERIEPIVSGTLANGSPDVTAATMIYADLLFQQAKHLCAEGMYGYAATNLKEASRMMKTLPSTSSLSGSVEACKLIGDIHCFAFYLSPENFSCEKSSWVEFIREGRKAYEAAALLAGKVRKAKVDVADTAAAERCYDIGLSYWYEAQAVDNVRGVHTPVFSVQREVTSDTTVAKLKAKASTNFKMAIQEDSSCSLAWNGLALVSDNLLVKQFAWARAVQTGSCSDATWANLGMFYLNQADAVPSMASLAQKSFLQLQSVNPSNPSMWNGYAMLARRQASSPAKQRKAIEAFDCALQIGLDLDALLGLSMALLDYEQSVGEWISQTLEHGAEHVMFYLKKYLERDPFNARAWHALGVAQHRLGLYAEALASYTRAASPTETPTTQGDLEWNTLVTKLGKMFMNPDSAAADETTLLQTIASQMRSAGASSALQGIMQVQLLYRQSKGDASLDLLKKLLSQEDLQPNESKVIACVGLSIASSLRCEYTTKASDIASMCKDLLFSWIDQTETTPTSADYLNLRLVELYDRIMDAEGVCLTRLQGLSQSADDAKANSLWLRLSLATIDSQSLQVSACLSDYLRSSAISLRSTGIETADHNLLDALVGLIKAGPSRETGLSVDAQKLIRAQPWNPHAYVLAGFSILKRISFDAKQESHEAIVRKLLRLLQTGLSLANSSGNEYDAAQLGLLTSYCYTKLGEHDQAAACSLRVLTRVQEGQASGTMANSVDTNLLKARLLSISNPTKAIETYLSVLTSISDSASPYSDRLVPVLSELGGFYEEQGVWDAAISTWKLVASVTSSKMSGQSEGDDDASSTTTALSSNSDTGACFLANLRLALIHGKKSNVKPARKHIKTALTLAESVSDSNSVTVAAFVENVIAS</sequence>
<dbReference type="InterPro" id="IPR019734">
    <property type="entry name" value="TPR_rpt"/>
</dbReference>
<dbReference type="SMART" id="SM00028">
    <property type="entry name" value="TPR"/>
    <property type="match status" value="8"/>
</dbReference>
<comment type="caution">
    <text evidence="4">The sequence shown here is derived from an EMBL/GenBank/DDBJ whole genome shotgun (WGS) entry which is preliminary data.</text>
</comment>
<protein>
    <submittedName>
        <fullName evidence="4">Tetratricopeptide repeat protein 37</fullName>
    </submittedName>
</protein>